<feature type="compositionally biased region" description="Acidic residues" evidence="6">
    <location>
        <begin position="673"/>
        <end position="683"/>
    </location>
</feature>
<comment type="caution">
    <text evidence="5">Lacks conserved residue(s) required for the propagation of feature annotation.</text>
</comment>
<dbReference type="InterPro" id="IPR036960">
    <property type="entry name" value="T-box_sf"/>
</dbReference>
<dbReference type="EnsemblMetazoa" id="XM_003727619">
    <property type="protein sequence ID" value="XP_003727667"/>
    <property type="gene ID" value="LOC100888872"/>
</dbReference>
<dbReference type="AlphaFoldDB" id="A0A7M7GGL8"/>
<keyword evidence="1" id="KW-0805">Transcription regulation</keyword>
<protein>
    <recommendedName>
        <fullName evidence="7">T-box domain-containing protein</fullName>
    </recommendedName>
</protein>
<name>A0A7M7GGL8_STRPU</name>
<dbReference type="PROSITE" id="PS50252">
    <property type="entry name" value="TBOX_3"/>
    <property type="match status" value="1"/>
</dbReference>
<dbReference type="SUPFAM" id="SSF49417">
    <property type="entry name" value="p53-like transcription factors"/>
    <property type="match status" value="2"/>
</dbReference>
<dbReference type="OMA" id="HECETEM"/>
<evidence type="ECO:0000256" key="2">
    <source>
        <dbReference type="ARBA" id="ARBA00023125"/>
    </source>
</evidence>
<feature type="compositionally biased region" description="Basic and acidic residues" evidence="6">
    <location>
        <begin position="315"/>
        <end position="325"/>
    </location>
</feature>
<dbReference type="PANTHER" id="PTHR11267">
    <property type="entry name" value="T-BOX PROTEIN-RELATED"/>
    <property type="match status" value="1"/>
</dbReference>
<dbReference type="GO" id="GO:0005634">
    <property type="term" value="C:nucleus"/>
    <property type="evidence" value="ECO:0000318"/>
    <property type="project" value="GO_Central"/>
</dbReference>
<comment type="subcellular location">
    <subcellularLocation>
        <location evidence="5">Nucleus</location>
    </subcellularLocation>
</comment>
<evidence type="ECO:0000256" key="4">
    <source>
        <dbReference type="ARBA" id="ARBA00023242"/>
    </source>
</evidence>
<evidence type="ECO:0000256" key="5">
    <source>
        <dbReference type="PROSITE-ProRule" id="PRU00201"/>
    </source>
</evidence>
<dbReference type="OrthoDB" id="7442607at2759"/>
<keyword evidence="3" id="KW-0804">Transcription</keyword>
<sequence>MSLSERAKAFAIDSILSSTKSSAKLEIDDVDSGKPTSHPADFGDVLHDAEVGGRFEGDYVVHPNQGFELDSEFHLNSRMASWRRLNASNSNLFSSTSTLNSASSMTDINFGSSQNLRRSSDEASVALQTSPFGSSCRLESLAVSDDCLSNDVPMISGDLDDDSHPIAMTVNGITATLAQSSMWRKFHECETEMIINRSGRRMFPCFAVSLSGLQPDALYRISVTITSDNRSRYKFINGKWLAVGKADPEMPNEPYEHPLSPNHGLFWESNVVSFAKLKITNNKDTKAKNQIVLHSMHEYTPRLFIERLISNKSPHGDIKVEKDSMSEPSPTSNSMSTSSSPSTWMHMQQDHRSSEPSSSDAASTSTGLRHSGGSTSSTMTSSSPDPRVDQMTSISFSETSFVAVTAYQNDHITQLKIQNNPFAKAFRDAEVAAMLQGANTFPEEHHLLAEYRDREAFSSTHSLNAHMTGQRRFGLPILQHYPVHLGVVPGHHQPSHMTRSFANVRVGPNDGLHPNTLGHDLHWKVSSATNLAGAGHEGALHESCGFLPSLSTADRANSDAELSAKPRARSSRSLAGNSFGGLGLGCDGDFRKRAIANLVDDRRDPDKYMLRNPLFAMDATKIPAKKQAIKLYHSPLWLLDSPQIIVSDTAKSGGKGTQSKQLEQHQTASSSSLDDEMSTEADDRDTTSHSKVQRGIGGPLNAEELGGAPRQLMVPPTPFSLAPHQRHHMEMNGGDLTRRVTIHTPDAFRQRVLDSPVMKPRRSLDSAKMSASLYQFPGSATFSPRLNKRSSMQGLDCNGSRVSFDEESTTGSSADN</sequence>
<keyword evidence="4 5" id="KW-0539">Nucleus</keyword>
<dbReference type="Gene3D" id="2.60.40.820">
    <property type="entry name" value="Transcription factor, T-box"/>
    <property type="match status" value="1"/>
</dbReference>
<dbReference type="KEGG" id="spu:100888872"/>
<feature type="compositionally biased region" description="Polar residues" evidence="6">
    <location>
        <begin position="778"/>
        <end position="793"/>
    </location>
</feature>
<dbReference type="GO" id="GO:0045893">
    <property type="term" value="P:positive regulation of DNA-templated transcription"/>
    <property type="evidence" value="ECO:0007669"/>
    <property type="project" value="InterPro"/>
</dbReference>
<proteinExistence type="predicted"/>
<evidence type="ECO:0000256" key="1">
    <source>
        <dbReference type="ARBA" id="ARBA00023015"/>
    </source>
</evidence>
<feature type="region of interest" description="Disordered" evidence="6">
    <location>
        <begin position="777"/>
        <end position="816"/>
    </location>
</feature>
<feature type="region of interest" description="Disordered" evidence="6">
    <location>
        <begin position="315"/>
        <end position="390"/>
    </location>
</feature>
<dbReference type="GO" id="GO:0001708">
    <property type="term" value="P:cell fate specification"/>
    <property type="evidence" value="ECO:0000318"/>
    <property type="project" value="GO_Central"/>
</dbReference>
<dbReference type="PRINTS" id="PR00937">
    <property type="entry name" value="TBOX"/>
</dbReference>
<organism evidence="8 9">
    <name type="scientific">Strongylocentrotus purpuratus</name>
    <name type="common">Purple sea urchin</name>
    <dbReference type="NCBI Taxonomy" id="7668"/>
    <lineage>
        <taxon>Eukaryota</taxon>
        <taxon>Metazoa</taxon>
        <taxon>Echinodermata</taxon>
        <taxon>Eleutherozoa</taxon>
        <taxon>Echinozoa</taxon>
        <taxon>Echinoidea</taxon>
        <taxon>Euechinoidea</taxon>
        <taxon>Echinacea</taxon>
        <taxon>Camarodonta</taxon>
        <taxon>Echinidea</taxon>
        <taxon>Strongylocentrotidae</taxon>
        <taxon>Strongylocentrotus</taxon>
    </lineage>
</organism>
<dbReference type="GO" id="GO:0006357">
    <property type="term" value="P:regulation of transcription by RNA polymerase II"/>
    <property type="evidence" value="ECO:0000318"/>
    <property type="project" value="GO_Central"/>
</dbReference>
<feature type="compositionally biased region" description="Low complexity" evidence="6">
    <location>
        <begin position="326"/>
        <end position="345"/>
    </location>
</feature>
<dbReference type="GO" id="GO:0000785">
    <property type="term" value="C:chromatin"/>
    <property type="evidence" value="ECO:0000318"/>
    <property type="project" value="GO_Central"/>
</dbReference>
<feature type="domain" description="T-box" evidence="7">
    <location>
        <begin position="177"/>
        <end position="428"/>
    </location>
</feature>
<dbReference type="InterPro" id="IPR001699">
    <property type="entry name" value="TF_T-box"/>
</dbReference>
<evidence type="ECO:0000256" key="6">
    <source>
        <dbReference type="SAM" id="MobiDB-lite"/>
    </source>
</evidence>
<evidence type="ECO:0000313" key="8">
    <source>
        <dbReference type="EnsemblMetazoa" id="XP_003727667"/>
    </source>
</evidence>
<dbReference type="GO" id="GO:0000981">
    <property type="term" value="F:DNA-binding transcription factor activity, RNA polymerase II-specific"/>
    <property type="evidence" value="ECO:0000318"/>
    <property type="project" value="GO_Central"/>
</dbReference>
<dbReference type="Pfam" id="PF00907">
    <property type="entry name" value="T-box"/>
    <property type="match status" value="2"/>
</dbReference>
<feature type="compositionally biased region" description="Low complexity" evidence="6">
    <location>
        <begin position="355"/>
        <end position="383"/>
    </location>
</feature>
<reference evidence="8" key="2">
    <citation type="submission" date="2021-01" db="UniProtKB">
        <authorList>
            <consortium name="EnsemblMetazoa"/>
        </authorList>
    </citation>
    <scope>IDENTIFICATION</scope>
</reference>
<keyword evidence="2 5" id="KW-0238">DNA-binding</keyword>
<dbReference type="RefSeq" id="XP_003727667.2">
    <property type="nucleotide sequence ID" value="XM_003727619.3"/>
</dbReference>
<dbReference type="PANTHER" id="PTHR11267:SF207">
    <property type="entry name" value="OVER COMPENSATING MALES, ISOFORM A"/>
    <property type="match status" value="1"/>
</dbReference>
<evidence type="ECO:0000313" key="9">
    <source>
        <dbReference type="Proteomes" id="UP000007110"/>
    </source>
</evidence>
<evidence type="ECO:0000256" key="3">
    <source>
        <dbReference type="ARBA" id="ARBA00023163"/>
    </source>
</evidence>
<keyword evidence="9" id="KW-1185">Reference proteome</keyword>
<reference evidence="9" key="1">
    <citation type="submission" date="2015-02" db="EMBL/GenBank/DDBJ databases">
        <title>Genome sequencing for Strongylocentrotus purpuratus.</title>
        <authorList>
            <person name="Murali S."/>
            <person name="Liu Y."/>
            <person name="Vee V."/>
            <person name="English A."/>
            <person name="Wang M."/>
            <person name="Skinner E."/>
            <person name="Han Y."/>
            <person name="Muzny D.M."/>
            <person name="Worley K.C."/>
            <person name="Gibbs R.A."/>
        </authorList>
    </citation>
    <scope>NUCLEOTIDE SEQUENCE</scope>
</reference>
<evidence type="ECO:0000259" key="7">
    <source>
        <dbReference type="PROSITE" id="PS50252"/>
    </source>
</evidence>
<feature type="compositionally biased region" description="Polar residues" evidence="6">
    <location>
        <begin position="657"/>
        <end position="672"/>
    </location>
</feature>
<dbReference type="InterPro" id="IPR008967">
    <property type="entry name" value="p53-like_TF_DNA-bd_sf"/>
</dbReference>
<dbReference type="GeneID" id="100888872"/>
<dbReference type="InParanoid" id="A0A7M7GGL8"/>
<feature type="region of interest" description="Disordered" evidence="6">
    <location>
        <begin position="649"/>
        <end position="714"/>
    </location>
</feature>
<dbReference type="InterPro" id="IPR046360">
    <property type="entry name" value="T-box_DNA-bd"/>
</dbReference>
<dbReference type="GO" id="GO:0000978">
    <property type="term" value="F:RNA polymerase II cis-regulatory region sequence-specific DNA binding"/>
    <property type="evidence" value="ECO:0000318"/>
    <property type="project" value="GO_Central"/>
</dbReference>
<dbReference type="SMART" id="SM00425">
    <property type="entry name" value="TBOX"/>
    <property type="match status" value="1"/>
</dbReference>
<dbReference type="Proteomes" id="UP000007110">
    <property type="component" value="Unassembled WGS sequence"/>
</dbReference>
<dbReference type="CDD" id="cd00182">
    <property type="entry name" value="T-box"/>
    <property type="match status" value="1"/>
</dbReference>
<accession>A0A7M7GGL8</accession>